<gene>
    <name evidence="1" type="ORF">SNAT2548_LOCUS33061</name>
</gene>
<reference evidence="1" key="1">
    <citation type="submission" date="2021-02" db="EMBL/GenBank/DDBJ databases">
        <authorList>
            <person name="Dougan E. K."/>
            <person name="Rhodes N."/>
            <person name="Thang M."/>
            <person name="Chan C."/>
        </authorList>
    </citation>
    <scope>NUCLEOTIDE SEQUENCE</scope>
</reference>
<organism evidence="1 2">
    <name type="scientific">Symbiodinium natans</name>
    <dbReference type="NCBI Taxonomy" id="878477"/>
    <lineage>
        <taxon>Eukaryota</taxon>
        <taxon>Sar</taxon>
        <taxon>Alveolata</taxon>
        <taxon>Dinophyceae</taxon>
        <taxon>Suessiales</taxon>
        <taxon>Symbiodiniaceae</taxon>
        <taxon>Symbiodinium</taxon>
    </lineage>
</organism>
<dbReference type="Proteomes" id="UP000604046">
    <property type="component" value="Unassembled WGS sequence"/>
</dbReference>
<proteinExistence type="predicted"/>
<accession>A0A812UK57</accession>
<protein>
    <submittedName>
        <fullName evidence="1">Uncharacterized protein</fullName>
    </submittedName>
</protein>
<dbReference type="EMBL" id="CAJNDS010002738">
    <property type="protein sequence ID" value="CAE7579446.1"/>
    <property type="molecule type" value="Genomic_DNA"/>
</dbReference>
<evidence type="ECO:0000313" key="1">
    <source>
        <dbReference type="EMBL" id="CAE7579446.1"/>
    </source>
</evidence>
<sequence>MPRAINQRKFAETRRCYQPPGAAGLADQPLPHREAKKRAGDDGACLVLCPKACRWHSGRDLEGGIQPCDSGVKAKGASSLEGLEGLGGVCASAARGVLSMLCT</sequence>
<name>A0A812UK57_9DINO</name>
<evidence type="ECO:0000313" key="2">
    <source>
        <dbReference type="Proteomes" id="UP000604046"/>
    </source>
</evidence>
<dbReference type="AlphaFoldDB" id="A0A812UK57"/>
<keyword evidence="2" id="KW-1185">Reference proteome</keyword>
<comment type="caution">
    <text evidence="1">The sequence shown here is derived from an EMBL/GenBank/DDBJ whole genome shotgun (WGS) entry which is preliminary data.</text>
</comment>